<protein>
    <submittedName>
        <fullName evidence="1">Uncharacterized protein</fullName>
    </submittedName>
</protein>
<dbReference type="EMBL" id="CAMXCT010000418">
    <property type="protein sequence ID" value="CAI3978518.1"/>
    <property type="molecule type" value="Genomic_DNA"/>
</dbReference>
<proteinExistence type="predicted"/>
<dbReference type="EMBL" id="CAMXCT030000418">
    <property type="protein sequence ID" value="CAL4765830.1"/>
    <property type="molecule type" value="Genomic_DNA"/>
</dbReference>
<name>A0A9P1BU84_9DINO</name>
<gene>
    <name evidence="1" type="ORF">C1SCF055_LOCUS6567</name>
</gene>
<accession>A0A9P1BU84</accession>
<dbReference type="Proteomes" id="UP001152797">
    <property type="component" value="Unassembled WGS sequence"/>
</dbReference>
<evidence type="ECO:0000313" key="3">
    <source>
        <dbReference type="Proteomes" id="UP001152797"/>
    </source>
</evidence>
<organism evidence="1">
    <name type="scientific">Cladocopium goreaui</name>
    <dbReference type="NCBI Taxonomy" id="2562237"/>
    <lineage>
        <taxon>Eukaryota</taxon>
        <taxon>Sar</taxon>
        <taxon>Alveolata</taxon>
        <taxon>Dinophyceae</taxon>
        <taxon>Suessiales</taxon>
        <taxon>Symbiodiniaceae</taxon>
        <taxon>Cladocopium</taxon>
    </lineage>
</organism>
<dbReference type="EMBL" id="CAMXCT020000418">
    <property type="protein sequence ID" value="CAL1131893.1"/>
    <property type="molecule type" value="Genomic_DNA"/>
</dbReference>
<evidence type="ECO:0000313" key="1">
    <source>
        <dbReference type="EMBL" id="CAI3978518.1"/>
    </source>
</evidence>
<sequence length="102" mass="11356">MVVLTAEKTPSTACTPKRKAFMLPLLVISAKKCWQIYVGIPTAGLRKEEMIDRLYQADNAAVFGHPTRVTSLGSEELLVACVKARIRSTRYGKNIDGLDFWV</sequence>
<reference evidence="2 3" key="2">
    <citation type="submission" date="2024-05" db="EMBL/GenBank/DDBJ databases">
        <authorList>
            <person name="Chen Y."/>
            <person name="Shah S."/>
            <person name="Dougan E. K."/>
            <person name="Thang M."/>
            <person name="Chan C."/>
        </authorList>
    </citation>
    <scope>NUCLEOTIDE SEQUENCE [LARGE SCALE GENOMIC DNA]</scope>
</reference>
<comment type="caution">
    <text evidence="1">The sequence shown here is derived from an EMBL/GenBank/DDBJ whole genome shotgun (WGS) entry which is preliminary data.</text>
</comment>
<evidence type="ECO:0000313" key="2">
    <source>
        <dbReference type="EMBL" id="CAL4765830.1"/>
    </source>
</evidence>
<reference evidence="1" key="1">
    <citation type="submission" date="2022-10" db="EMBL/GenBank/DDBJ databases">
        <authorList>
            <person name="Chen Y."/>
            <person name="Dougan E. K."/>
            <person name="Chan C."/>
            <person name="Rhodes N."/>
            <person name="Thang M."/>
        </authorList>
    </citation>
    <scope>NUCLEOTIDE SEQUENCE</scope>
</reference>
<dbReference type="AlphaFoldDB" id="A0A9P1BU84"/>
<keyword evidence="3" id="KW-1185">Reference proteome</keyword>